<keyword evidence="5" id="KW-1133">Transmembrane helix</keyword>
<feature type="domain" description="EGF-like" evidence="7">
    <location>
        <begin position="3"/>
        <end position="42"/>
    </location>
</feature>
<keyword evidence="3" id="KW-1015">Disulfide bond</keyword>
<keyword evidence="5" id="KW-0812">Transmembrane</keyword>
<dbReference type="PANTHER" id="PTHR24034">
    <property type="entry name" value="EGF-LIKE DOMAIN-CONTAINING PROTEIN"/>
    <property type="match status" value="1"/>
</dbReference>
<dbReference type="EMBL" id="JACVVK020000235">
    <property type="protein sequence ID" value="KAK7482981.1"/>
    <property type="molecule type" value="Genomic_DNA"/>
</dbReference>
<feature type="transmembrane region" description="Helical" evidence="5">
    <location>
        <begin position="268"/>
        <end position="290"/>
    </location>
</feature>
<comment type="caution">
    <text evidence="8">The sequence shown here is derived from an EMBL/GenBank/DDBJ whole genome shotgun (WGS) entry which is preliminary data.</text>
</comment>
<feature type="region of interest" description="Disordered" evidence="4">
    <location>
        <begin position="447"/>
        <end position="467"/>
    </location>
</feature>
<evidence type="ECO:0000256" key="3">
    <source>
        <dbReference type="ARBA" id="ARBA00023157"/>
    </source>
</evidence>
<dbReference type="SMART" id="SM00181">
    <property type="entry name" value="EGF"/>
    <property type="match status" value="3"/>
</dbReference>
<dbReference type="InterPro" id="IPR050751">
    <property type="entry name" value="ECM_structural_protein"/>
</dbReference>
<evidence type="ECO:0000256" key="1">
    <source>
        <dbReference type="ARBA" id="ARBA00022536"/>
    </source>
</evidence>
<evidence type="ECO:0000256" key="2">
    <source>
        <dbReference type="ARBA" id="ARBA00022737"/>
    </source>
</evidence>
<keyword evidence="2" id="KW-0677">Repeat</keyword>
<feature type="compositionally biased region" description="Low complexity" evidence="4">
    <location>
        <begin position="368"/>
        <end position="386"/>
    </location>
</feature>
<accession>A0ABD0K7I7</accession>
<evidence type="ECO:0000259" key="6">
    <source>
        <dbReference type="SMART" id="SM00179"/>
    </source>
</evidence>
<dbReference type="Proteomes" id="UP001519460">
    <property type="component" value="Unassembled WGS sequence"/>
</dbReference>
<evidence type="ECO:0000313" key="9">
    <source>
        <dbReference type="Proteomes" id="UP001519460"/>
    </source>
</evidence>
<feature type="region of interest" description="Disordered" evidence="4">
    <location>
        <begin position="356"/>
        <end position="386"/>
    </location>
</feature>
<dbReference type="CDD" id="cd00054">
    <property type="entry name" value="EGF_CA"/>
    <property type="match status" value="1"/>
</dbReference>
<feature type="non-terminal residue" evidence="8">
    <location>
        <position position="491"/>
    </location>
</feature>
<dbReference type="InterPro" id="IPR001881">
    <property type="entry name" value="EGF-like_Ca-bd_dom"/>
</dbReference>
<protein>
    <recommendedName>
        <fullName evidence="10">EGF-like domain-containing protein</fullName>
    </recommendedName>
</protein>
<organism evidence="8 9">
    <name type="scientific">Batillaria attramentaria</name>
    <dbReference type="NCBI Taxonomy" id="370345"/>
    <lineage>
        <taxon>Eukaryota</taxon>
        <taxon>Metazoa</taxon>
        <taxon>Spiralia</taxon>
        <taxon>Lophotrochozoa</taxon>
        <taxon>Mollusca</taxon>
        <taxon>Gastropoda</taxon>
        <taxon>Caenogastropoda</taxon>
        <taxon>Sorbeoconcha</taxon>
        <taxon>Cerithioidea</taxon>
        <taxon>Batillariidae</taxon>
        <taxon>Batillaria</taxon>
    </lineage>
</organism>
<dbReference type="Gene3D" id="2.10.25.10">
    <property type="entry name" value="Laminin"/>
    <property type="match status" value="2"/>
</dbReference>
<feature type="domain" description="EGF-like" evidence="7">
    <location>
        <begin position="46"/>
        <end position="79"/>
    </location>
</feature>
<evidence type="ECO:0000256" key="4">
    <source>
        <dbReference type="SAM" id="MobiDB-lite"/>
    </source>
</evidence>
<feature type="domain" description="EGF-like calcium-binding" evidence="6">
    <location>
        <begin position="1"/>
        <end position="42"/>
    </location>
</feature>
<dbReference type="InterPro" id="IPR009030">
    <property type="entry name" value="Growth_fac_rcpt_cys_sf"/>
</dbReference>
<feature type="compositionally biased region" description="Polar residues" evidence="4">
    <location>
        <begin position="452"/>
        <end position="463"/>
    </location>
</feature>
<feature type="region of interest" description="Disordered" evidence="4">
    <location>
        <begin position="312"/>
        <end position="331"/>
    </location>
</feature>
<dbReference type="PANTHER" id="PTHR24034:SF204">
    <property type="entry name" value="ADHESION G PROTEIN-COUPLED RECEPTOR E1"/>
    <property type="match status" value="1"/>
</dbReference>
<keyword evidence="9" id="KW-1185">Reference proteome</keyword>
<feature type="non-terminal residue" evidence="8">
    <location>
        <position position="1"/>
    </location>
</feature>
<evidence type="ECO:0000259" key="7">
    <source>
        <dbReference type="SMART" id="SM00181"/>
    </source>
</evidence>
<reference evidence="8 9" key="1">
    <citation type="journal article" date="2023" name="Sci. Data">
        <title>Genome assembly of the Korean intertidal mud-creeper Batillaria attramentaria.</title>
        <authorList>
            <person name="Patra A.K."/>
            <person name="Ho P.T."/>
            <person name="Jun S."/>
            <person name="Lee S.J."/>
            <person name="Kim Y."/>
            <person name="Won Y.J."/>
        </authorList>
    </citation>
    <scope>NUCLEOTIDE SEQUENCE [LARGE SCALE GENOMIC DNA]</scope>
    <source>
        <strain evidence="8">Wonlab-2016</strain>
    </source>
</reference>
<keyword evidence="5" id="KW-0472">Membrane</keyword>
<dbReference type="InterPro" id="IPR000742">
    <property type="entry name" value="EGF"/>
</dbReference>
<dbReference type="AlphaFoldDB" id="A0ABD0K7I7"/>
<sequence length="491" mass="51466">INECSLTATNNCSQRCVNTVGSYLCTCDVPGYTLQLNGITCTATASCQRQDCPAVNGGCSQEKCFCNSGYILTTNNTCQLTGGTWCAVNQCGHYCEESADGKSFCSCRPGHLLHIDVTSCEELEHVTVTCIVQGVAVAEAVLSDVNSQLFSFWNHSASDALINMLQPEVGGLVSVRVLSLSGGESLVMEVELVLNKTDHPDAVKELAVVLHSMAGASVSVGGQTGTLDMFINGSKVQSSWTPCEVYVIIQPCPEGQECIMEEDDMMPIALGTTLAVIVIVIVVAVVIYFLKCKAPDKSDYIKRLDVEATTGSMAPPHTNLTAHKNISPPIERGTPPEHATLNSSMTSHINVSHFPPVAGSGKPPSDINFSGNGASGNSGSRPASASSVSWISPEFDVTPSAANPKQDWWLADQSAGSNGRPTSANSTDGLPVPWANVPQPMAPNFTGIPMAQSPTGGFPQASSGGKPVVREAFGEDQELVGPSTGHKGSGL</sequence>
<proteinExistence type="predicted"/>
<keyword evidence="1" id="KW-0245">EGF-like domain</keyword>
<gene>
    <name evidence="8" type="ORF">BaRGS_00025758</name>
</gene>
<name>A0ABD0K7I7_9CAEN</name>
<evidence type="ECO:0000313" key="8">
    <source>
        <dbReference type="EMBL" id="KAK7482981.1"/>
    </source>
</evidence>
<dbReference type="SUPFAM" id="SSF57184">
    <property type="entry name" value="Growth factor receptor domain"/>
    <property type="match status" value="1"/>
</dbReference>
<evidence type="ECO:0000256" key="5">
    <source>
        <dbReference type="SAM" id="Phobius"/>
    </source>
</evidence>
<feature type="region of interest" description="Disordered" evidence="4">
    <location>
        <begin position="472"/>
        <end position="491"/>
    </location>
</feature>
<feature type="domain" description="EGF-like" evidence="7">
    <location>
        <begin position="85"/>
        <end position="121"/>
    </location>
</feature>
<evidence type="ECO:0008006" key="10">
    <source>
        <dbReference type="Google" id="ProtNLM"/>
    </source>
</evidence>
<dbReference type="SMART" id="SM00179">
    <property type="entry name" value="EGF_CA"/>
    <property type="match status" value="1"/>
</dbReference>